<comment type="subcellular location">
    <subcellularLocation>
        <location evidence="1">Membrane</location>
        <topology evidence="1">Multi-pass membrane protein</topology>
    </subcellularLocation>
</comment>
<evidence type="ECO:0000256" key="5">
    <source>
        <dbReference type="ARBA" id="ARBA00022989"/>
    </source>
</evidence>
<evidence type="ECO:0000256" key="8">
    <source>
        <dbReference type="PROSITE-ProRule" id="PRU00023"/>
    </source>
</evidence>
<feature type="transmembrane region" description="Helical" evidence="9">
    <location>
        <begin position="368"/>
        <end position="391"/>
    </location>
</feature>
<feature type="repeat" description="ANK" evidence="8">
    <location>
        <begin position="18"/>
        <end position="50"/>
    </location>
</feature>
<feature type="domain" description="Palmitoyltransferase DHHC" evidence="10">
    <location>
        <begin position="322"/>
        <end position="441"/>
    </location>
</feature>
<dbReference type="PROSITE" id="PS50216">
    <property type="entry name" value="DHHC"/>
    <property type="match status" value="1"/>
</dbReference>
<feature type="repeat" description="ANK" evidence="8">
    <location>
        <begin position="51"/>
        <end position="83"/>
    </location>
</feature>
<dbReference type="EC" id="2.3.1.225" evidence="9"/>
<dbReference type="PANTHER" id="PTHR24161">
    <property type="entry name" value="ANK_REP_REGION DOMAIN-CONTAINING PROTEIN-RELATED"/>
    <property type="match status" value="1"/>
</dbReference>
<sequence length="497" mass="54549">MKRMVEEDPQCVNARDGAGYRALQWAALNNRVAAATLLLDSGSEVDAGDNEGQTAMHWACVRGALPCAELLLRRGANLNAADSRGYVPLHVAAQYGHTGMIYHFKMRWNVDVDVTDLDGRTALHWASYKGFPDPVKLLICMDADIYRADKEGCTPLHWSAMKGKSEATHLLVQAGGSSVLTAVDVDGNTPEALATDKGHHSLAYFLHNQHKQLSTRDHFWTQKGMAVACLSLILGLMLGFTHYVMFASGVATMDVSLAFWSLVVLGSSSAGLYYMRRVSNADPGFVTAAALSSLRRGTRPSSAANDVDDRLNHSELWAGNWNQLCVSCKLVKPFGTKHCSMRDKCVARFDHYCPWMGNTIGKRNHRDFVVFLILESFAMVVAFAVAVVRYGEESPGEKYRNNTGILMFAAFDALTLLPVIMLTISQLVQVAQNVTTNELSNAHRYSYLKSSDGAFVNPFDRGSHLANIRAFFFPSKNAPLIDDIAAGLTTVTVDRTV</sequence>
<dbReference type="eggNOG" id="KOG0509">
    <property type="taxonomic scope" value="Eukaryota"/>
</dbReference>
<accession>A0A1Y5IGZ1</accession>
<evidence type="ECO:0000256" key="7">
    <source>
        <dbReference type="ARBA" id="ARBA00023136"/>
    </source>
</evidence>
<feature type="transmembrane region" description="Helical" evidence="9">
    <location>
        <begin position="403"/>
        <end position="424"/>
    </location>
</feature>
<keyword evidence="3 9" id="KW-0812">Transmembrane</keyword>
<dbReference type="GO" id="GO:0019706">
    <property type="term" value="F:protein-cysteine S-palmitoyltransferase activity"/>
    <property type="evidence" value="ECO:0007669"/>
    <property type="project" value="UniProtKB-EC"/>
</dbReference>
<feature type="repeat" description="ANK" evidence="8">
    <location>
        <begin position="151"/>
        <end position="175"/>
    </location>
</feature>
<keyword evidence="4" id="KW-0677">Repeat</keyword>
<evidence type="ECO:0000313" key="11">
    <source>
        <dbReference type="EMBL" id="OUS48836.1"/>
    </source>
</evidence>
<evidence type="ECO:0000256" key="1">
    <source>
        <dbReference type="ARBA" id="ARBA00004141"/>
    </source>
</evidence>
<dbReference type="InterPro" id="IPR001594">
    <property type="entry name" value="Palmitoyltrfase_DHHC"/>
</dbReference>
<dbReference type="InterPro" id="IPR002110">
    <property type="entry name" value="Ankyrin_rpt"/>
</dbReference>
<proteinExistence type="inferred from homology"/>
<dbReference type="PANTHER" id="PTHR24161:SF17">
    <property type="entry name" value="PALMITOYLTRANSFERASE"/>
    <property type="match status" value="1"/>
</dbReference>
<evidence type="ECO:0000256" key="3">
    <source>
        <dbReference type="ARBA" id="ARBA00022692"/>
    </source>
</evidence>
<dbReference type="PROSITE" id="PS50297">
    <property type="entry name" value="ANK_REP_REGION"/>
    <property type="match status" value="3"/>
</dbReference>
<protein>
    <recommendedName>
        <fullName evidence="9">S-acyltransferase</fullName>
        <ecNumber evidence="9">2.3.1.225</ecNumber>
    </recommendedName>
    <alternativeName>
        <fullName evidence="9">Palmitoyltransferase</fullName>
    </alternativeName>
</protein>
<name>A0A1Y5IGZ1_OSTTA</name>
<feature type="transmembrane region" description="Helical" evidence="9">
    <location>
        <begin position="225"/>
        <end position="245"/>
    </location>
</feature>
<gene>
    <name evidence="11" type="ORF">BE221DRAFT_189201</name>
</gene>
<evidence type="ECO:0000256" key="4">
    <source>
        <dbReference type="ARBA" id="ARBA00022737"/>
    </source>
</evidence>
<feature type="repeat" description="ANK" evidence="8">
    <location>
        <begin position="118"/>
        <end position="150"/>
    </location>
</feature>
<dbReference type="Pfam" id="PF01529">
    <property type="entry name" value="DHHC"/>
    <property type="match status" value="1"/>
</dbReference>
<dbReference type="EMBL" id="KZ155772">
    <property type="protein sequence ID" value="OUS48836.1"/>
    <property type="molecule type" value="Genomic_DNA"/>
</dbReference>
<comment type="catalytic activity">
    <reaction evidence="9">
        <text>L-cysteinyl-[protein] + hexadecanoyl-CoA = S-hexadecanoyl-L-cysteinyl-[protein] + CoA</text>
        <dbReference type="Rhea" id="RHEA:36683"/>
        <dbReference type="Rhea" id="RHEA-COMP:10131"/>
        <dbReference type="Rhea" id="RHEA-COMP:11032"/>
        <dbReference type="ChEBI" id="CHEBI:29950"/>
        <dbReference type="ChEBI" id="CHEBI:57287"/>
        <dbReference type="ChEBI" id="CHEBI:57379"/>
        <dbReference type="ChEBI" id="CHEBI:74151"/>
        <dbReference type="EC" id="2.3.1.225"/>
    </reaction>
</comment>
<dbReference type="SUPFAM" id="SSF48403">
    <property type="entry name" value="Ankyrin repeat"/>
    <property type="match status" value="1"/>
</dbReference>
<feature type="repeat" description="ANK" evidence="8">
    <location>
        <begin position="84"/>
        <end position="117"/>
    </location>
</feature>
<keyword evidence="9" id="KW-0012">Acyltransferase</keyword>
<organism evidence="11">
    <name type="scientific">Ostreococcus tauri</name>
    <name type="common">Marine green alga</name>
    <dbReference type="NCBI Taxonomy" id="70448"/>
    <lineage>
        <taxon>Eukaryota</taxon>
        <taxon>Viridiplantae</taxon>
        <taxon>Chlorophyta</taxon>
        <taxon>Mamiellophyceae</taxon>
        <taxon>Mamiellales</taxon>
        <taxon>Bathycoccaceae</taxon>
        <taxon>Ostreococcus</taxon>
    </lineage>
</organism>
<dbReference type="AlphaFoldDB" id="A0A1Y5IGZ1"/>
<dbReference type="InterPro" id="IPR036770">
    <property type="entry name" value="Ankyrin_rpt-contain_sf"/>
</dbReference>
<evidence type="ECO:0000256" key="9">
    <source>
        <dbReference type="RuleBase" id="RU079119"/>
    </source>
</evidence>
<dbReference type="GO" id="GO:0000139">
    <property type="term" value="C:Golgi membrane"/>
    <property type="evidence" value="ECO:0007669"/>
    <property type="project" value="TreeGrafter"/>
</dbReference>
<comment type="similarity">
    <text evidence="2 9">Belongs to the DHHC palmitoyltransferase family.</text>
</comment>
<evidence type="ECO:0000256" key="2">
    <source>
        <dbReference type="ARBA" id="ARBA00008574"/>
    </source>
</evidence>
<keyword evidence="9" id="KW-0808">Transferase</keyword>
<dbReference type="Proteomes" id="UP000195557">
    <property type="component" value="Unassembled WGS sequence"/>
</dbReference>
<keyword evidence="6 8" id="KW-0040">ANK repeat</keyword>
<dbReference type="Gene3D" id="1.25.40.20">
    <property type="entry name" value="Ankyrin repeat-containing domain"/>
    <property type="match status" value="2"/>
</dbReference>
<dbReference type="SMART" id="SM00248">
    <property type="entry name" value="ANK"/>
    <property type="match status" value="6"/>
</dbReference>
<keyword evidence="5 9" id="KW-1133">Transmembrane helix</keyword>
<keyword evidence="7 9" id="KW-0472">Membrane</keyword>
<feature type="transmembrane region" description="Helical" evidence="9">
    <location>
        <begin position="257"/>
        <end position="275"/>
    </location>
</feature>
<dbReference type="Pfam" id="PF12796">
    <property type="entry name" value="Ank_2"/>
    <property type="match status" value="2"/>
</dbReference>
<comment type="domain">
    <text evidence="9">The DHHC domain is required for palmitoyltransferase activity.</text>
</comment>
<dbReference type="PROSITE" id="PS50088">
    <property type="entry name" value="ANK_REPEAT"/>
    <property type="match status" value="5"/>
</dbReference>
<evidence type="ECO:0000259" key="10">
    <source>
        <dbReference type="Pfam" id="PF01529"/>
    </source>
</evidence>
<reference evidence="11" key="1">
    <citation type="submission" date="2017-04" db="EMBL/GenBank/DDBJ databases">
        <title>Population genomics of picophytoplankton unveils novel chromosome hypervariability.</title>
        <authorList>
            <consortium name="DOE Joint Genome Institute"/>
            <person name="Blanc-Mathieu R."/>
            <person name="Krasovec M."/>
            <person name="Hebrard M."/>
            <person name="Yau S."/>
            <person name="Desgranges E."/>
            <person name="Martin J."/>
            <person name="Schackwitz W."/>
            <person name="Kuo A."/>
            <person name="Salin G."/>
            <person name="Donnadieu C."/>
            <person name="Desdevises Y."/>
            <person name="Sanchez-Ferandin S."/>
            <person name="Moreau H."/>
            <person name="Rivals E."/>
            <person name="Grigoriev I.V."/>
            <person name="Grimsley N."/>
            <person name="Eyre-Walker A."/>
            <person name="Piganeau G."/>
        </authorList>
    </citation>
    <scope>NUCLEOTIDE SEQUENCE [LARGE SCALE GENOMIC DNA]</scope>
    <source>
        <strain evidence="11">RCC 1115</strain>
    </source>
</reference>
<evidence type="ECO:0000256" key="6">
    <source>
        <dbReference type="ARBA" id="ARBA00023043"/>
    </source>
</evidence>